<sequence length="120" mass="14104">MFVYFVHLARPTNIVIKLEFKRRYLQKSLNLLASPSYGSKKGYCRTCQESWAIRYYNVQEISAVHQVTMKESAIKMRHLGYSVKIEESAATTWQLGQFIKLECRRPLQKSTNYHSYSSSR</sequence>
<proteinExistence type="predicted"/>
<evidence type="ECO:0000313" key="2">
    <source>
        <dbReference type="Proteomes" id="UP000735302"/>
    </source>
</evidence>
<dbReference type="EMBL" id="BLXT01007646">
    <property type="protein sequence ID" value="GFO40884.1"/>
    <property type="molecule type" value="Genomic_DNA"/>
</dbReference>
<comment type="caution">
    <text evidence="1">The sequence shown here is derived from an EMBL/GenBank/DDBJ whole genome shotgun (WGS) entry which is preliminary data.</text>
</comment>
<protein>
    <submittedName>
        <fullName evidence="1">Uncharacterized protein</fullName>
    </submittedName>
</protein>
<organism evidence="1 2">
    <name type="scientific">Plakobranchus ocellatus</name>
    <dbReference type="NCBI Taxonomy" id="259542"/>
    <lineage>
        <taxon>Eukaryota</taxon>
        <taxon>Metazoa</taxon>
        <taxon>Spiralia</taxon>
        <taxon>Lophotrochozoa</taxon>
        <taxon>Mollusca</taxon>
        <taxon>Gastropoda</taxon>
        <taxon>Heterobranchia</taxon>
        <taxon>Euthyneura</taxon>
        <taxon>Panpulmonata</taxon>
        <taxon>Sacoglossa</taxon>
        <taxon>Placobranchoidea</taxon>
        <taxon>Plakobranchidae</taxon>
        <taxon>Plakobranchus</taxon>
    </lineage>
</organism>
<name>A0AAV4D9I0_9GAST</name>
<dbReference type="AlphaFoldDB" id="A0AAV4D9I0"/>
<keyword evidence="2" id="KW-1185">Reference proteome</keyword>
<evidence type="ECO:0000313" key="1">
    <source>
        <dbReference type="EMBL" id="GFO40884.1"/>
    </source>
</evidence>
<dbReference type="Proteomes" id="UP000735302">
    <property type="component" value="Unassembled WGS sequence"/>
</dbReference>
<reference evidence="1 2" key="1">
    <citation type="journal article" date="2021" name="Elife">
        <title>Chloroplast acquisition without the gene transfer in kleptoplastic sea slugs, Plakobranchus ocellatus.</title>
        <authorList>
            <person name="Maeda T."/>
            <person name="Takahashi S."/>
            <person name="Yoshida T."/>
            <person name="Shimamura S."/>
            <person name="Takaki Y."/>
            <person name="Nagai Y."/>
            <person name="Toyoda A."/>
            <person name="Suzuki Y."/>
            <person name="Arimoto A."/>
            <person name="Ishii H."/>
            <person name="Satoh N."/>
            <person name="Nishiyama T."/>
            <person name="Hasebe M."/>
            <person name="Maruyama T."/>
            <person name="Minagawa J."/>
            <person name="Obokata J."/>
            <person name="Shigenobu S."/>
        </authorList>
    </citation>
    <scope>NUCLEOTIDE SEQUENCE [LARGE SCALE GENOMIC DNA]</scope>
</reference>
<gene>
    <name evidence="1" type="ORF">PoB_006738900</name>
</gene>
<accession>A0AAV4D9I0</accession>